<feature type="region of interest" description="Disordered" evidence="1">
    <location>
        <begin position="1"/>
        <end position="31"/>
    </location>
</feature>
<proteinExistence type="predicted"/>
<organism evidence="2 3">
    <name type="scientific">Streptomyces sanyensis</name>
    <dbReference type="NCBI Taxonomy" id="568869"/>
    <lineage>
        <taxon>Bacteria</taxon>
        <taxon>Bacillati</taxon>
        <taxon>Actinomycetota</taxon>
        <taxon>Actinomycetes</taxon>
        <taxon>Kitasatosporales</taxon>
        <taxon>Streptomycetaceae</taxon>
        <taxon>Streptomyces</taxon>
    </lineage>
</organism>
<gene>
    <name evidence="2" type="ORF">GCM10023329_09250</name>
</gene>
<accession>A0ABP8ZTD3</accession>
<name>A0ABP8ZTD3_9ACTN</name>
<evidence type="ECO:0000256" key="1">
    <source>
        <dbReference type="SAM" id="MobiDB-lite"/>
    </source>
</evidence>
<comment type="caution">
    <text evidence="2">The sequence shown here is derived from an EMBL/GenBank/DDBJ whole genome shotgun (WGS) entry which is preliminary data.</text>
</comment>
<keyword evidence="3" id="KW-1185">Reference proteome</keyword>
<sequence>MALDEHVLDTQSAEEEGERQAHQGPADDQDRDTYFGLLLHTGAPARAAGKGTTFPCPRAGRCLGSSPGWFTHLAPPVVGPEDRERTATVRDASAFCPRPVQARSPG</sequence>
<reference evidence="3" key="1">
    <citation type="journal article" date="2019" name="Int. J. Syst. Evol. Microbiol.">
        <title>The Global Catalogue of Microorganisms (GCM) 10K type strain sequencing project: providing services to taxonomists for standard genome sequencing and annotation.</title>
        <authorList>
            <consortium name="The Broad Institute Genomics Platform"/>
            <consortium name="The Broad Institute Genome Sequencing Center for Infectious Disease"/>
            <person name="Wu L."/>
            <person name="Ma J."/>
        </authorList>
    </citation>
    <scope>NUCLEOTIDE SEQUENCE [LARGE SCALE GENOMIC DNA]</scope>
    <source>
        <strain evidence="3">JCM 18324</strain>
    </source>
</reference>
<feature type="region of interest" description="Disordered" evidence="1">
    <location>
        <begin position="75"/>
        <end position="106"/>
    </location>
</feature>
<evidence type="ECO:0000313" key="2">
    <source>
        <dbReference type="EMBL" id="GAA4765364.1"/>
    </source>
</evidence>
<protein>
    <submittedName>
        <fullName evidence="2">Uncharacterized protein</fullName>
    </submittedName>
</protein>
<dbReference type="Proteomes" id="UP001501147">
    <property type="component" value="Unassembled WGS sequence"/>
</dbReference>
<dbReference type="EMBL" id="BAABJV010000001">
    <property type="protein sequence ID" value="GAA4765364.1"/>
    <property type="molecule type" value="Genomic_DNA"/>
</dbReference>
<evidence type="ECO:0000313" key="3">
    <source>
        <dbReference type="Proteomes" id="UP001501147"/>
    </source>
</evidence>